<feature type="region of interest" description="Disordered" evidence="5">
    <location>
        <begin position="304"/>
        <end position="330"/>
    </location>
</feature>
<evidence type="ECO:0000256" key="3">
    <source>
        <dbReference type="ARBA" id="ARBA00023125"/>
    </source>
</evidence>
<dbReference type="AlphaFoldDB" id="A0A2W2CE16"/>
<dbReference type="PRINTS" id="PR00039">
    <property type="entry name" value="HTHLYSR"/>
</dbReference>
<gene>
    <name evidence="7" type="ORF">C1I99_17555</name>
</gene>
<evidence type="ECO:0000313" key="7">
    <source>
        <dbReference type="EMBL" id="PZF96020.1"/>
    </source>
</evidence>
<comment type="caution">
    <text evidence="7">The sequence shown here is derived from an EMBL/GenBank/DDBJ whole genome shotgun (WGS) entry which is preliminary data.</text>
</comment>
<evidence type="ECO:0000256" key="2">
    <source>
        <dbReference type="ARBA" id="ARBA00023015"/>
    </source>
</evidence>
<dbReference type="CDD" id="cd05466">
    <property type="entry name" value="PBP2_LTTR_substrate"/>
    <property type="match status" value="1"/>
</dbReference>
<evidence type="ECO:0000256" key="1">
    <source>
        <dbReference type="ARBA" id="ARBA00009437"/>
    </source>
</evidence>
<evidence type="ECO:0000313" key="8">
    <source>
        <dbReference type="Proteomes" id="UP000248749"/>
    </source>
</evidence>
<dbReference type="InterPro" id="IPR000847">
    <property type="entry name" value="LysR_HTH_N"/>
</dbReference>
<dbReference type="Pfam" id="PF00126">
    <property type="entry name" value="HTH_1"/>
    <property type="match status" value="1"/>
</dbReference>
<dbReference type="PANTHER" id="PTHR30126">
    <property type="entry name" value="HTH-TYPE TRANSCRIPTIONAL REGULATOR"/>
    <property type="match status" value="1"/>
</dbReference>
<keyword evidence="2" id="KW-0805">Transcription regulation</keyword>
<dbReference type="Pfam" id="PF03466">
    <property type="entry name" value="LysR_substrate"/>
    <property type="match status" value="1"/>
</dbReference>
<keyword evidence="4" id="KW-0804">Transcription</keyword>
<organism evidence="7 8">
    <name type="scientific">Micromonospora deserti</name>
    <dbReference type="NCBI Taxonomy" id="2070366"/>
    <lineage>
        <taxon>Bacteria</taxon>
        <taxon>Bacillati</taxon>
        <taxon>Actinomycetota</taxon>
        <taxon>Actinomycetes</taxon>
        <taxon>Micromonosporales</taxon>
        <taxon>Micromonosporaceae</taxon>
        <taxon>Micromonospora</taxon>
    </lineage>
</organism>
<dbReference type="SUPFAM" id="SSF46785">
    <property type="entry name" value="Winged helix' DNA-binding domain"/>
    <property type="match status" value="1"/>
</dbReference>
<reference evidence="7 8" key="1">
    <citation type="submission" date="2018-01" db="EMBL/GenBank/DDBJ databases">
        <title>Draft genome sequence of Salinispora sp. 13K206.</title>
        <authorList>
            <person name="Sahin N."/>
            <person name="Saygin H."/>
            <person name="Ay H."/>
        </authorList>
    </citation>
    <scope>NUCLEOTIDE SEQUENCE [LARGE SCALE GENOMIC DNA]</scope>
    <source>
        <strain evidence="7 8">13K206</strain>
    </source>
</reference>
<evidence type="ECO:0000259" key="6">
    <source>
        <dbReference type="PROSITE" id="PS50931"/>
    </source>
</evidence>
<dbReference type="FunFam" id="1.10.10.10:FF:000001">
    <property type="entry name" value="LysR family transcriptional regulator"/>
    <property type="match status" value="1"/>
</dbReference>
<feature type="domain" description="HTH lysR-type" evidence="6">
    <location>
        <begin position="1"/>
        <end position="58"/>
    </location>
</feature>
<dbReference type="InterPro" id="IPR005119">
    <property type="entry name" value="LysR_subst-bd"/>
</dbReference>
<dbReference type="RefSeq" id="WP_111135307.1">
    <property type="nucleotide sequence ID" value="NZ_POUB01000119.1"/>
</dbReference>
<dbReference type="OrthoDB" id="3181812at2"/>
<keyword evidence="3" id="KW-0238">DNA-binding</keyword>
<sequence length="330" mass="34402">MDTRLLRTFLAVARTESFTAAAGVLKLSQSTVTVQIKSLERELGTRLFDRMARGAQVTAAGRRLLAQAADVLEAESRLRAAAAGDTDPAGIVVVGAAESLCASRLPHVVGALRETHKSIDMHLFPAGTGPALEGLRAGRLDVALLLEDTVEVADMTASPVGREPLVLVSSVGHPLATSGQPVTWEDLARESFLLHEEGCSYSDRVARELLAVPGARPRLTRFGSIEAARSCVAAGLGLSVLPLANVDSVLRDGSLAVVAGPRIPDATVQLVRHRGRSTSPAVQAVIDALRCYFSSRSTAVFAPGSPGCPDPASAGRSGPPAGQPFVADRP</sequence>
<proteinExistence type="inferred from homology"/>
<dbReference type="Gene3D" id="3.40.190.10">
    <property type="entry name" value="Periplasmic binding protein-like II"/>
    <property type="match status" value="2"/>
</dbReference>
<dbReference type="SUPFAM" id="SSF53850">
    <property type="entry name" value="Periplasmic binding protein-like II"/>
    <property type="match status" value="1"/>
</dbReference>
<name>A0A2W2CE16_9ACTN</name>
<dbReference type="PROSITE" id="PS50931">
    <property type="entry name" value="HTH_LYSR"/>
    <property type="match status" value="1"/>
</dbReference>
<dbReference type="Gene3D" id="1.10.10.10">
    <property type="entry name" value="Winged helix-like DNA-binding domain superfamily/Winged helix DNA-binding domain"/>
    <property type="match status" value="1"/>
</dbReference>
<keyword evidence="8" id="KW-1185">Reference proteome</keyword>
<dbReference type="PANTHER" id="PTHR30126:SF39">
    <property type="entry name" value="HTH-TYPE TRANSCRIPTIONAL REGULATOR CYSL"/>
    <property type="match status" value="1"/>
</dbReference>
<dbReference type="GO" id="GO:0000976">
    <property type="term" value="F:transcription cis-regulatory region binding"/>
    <property type="evidence" value="ECO:0007669"/>
    <property type="project" value="TreeGrafter"/>
</dbReference>
<evidence type="ECO:0000256" key="5">
    <source>
        <dbReference type="SAM" id="MobiDB-lite"/>
    </source>
</evidence>
<dbReference type="InterPro" id="IPR036390">
    <property type="entry name" value="WH_DNA-bd_sf"/>
</dbReference>
<comment type="similarity">
    <text evidence="1">Belongs to the LysR transcriptional regulatory family.</text>
</comment>
<dbReference type="GO" id="GO:0003700">
    <property type="term" value="F:DNA-binding transcription factor activity"/>
    <property type="evidence" value="ECO:0007669"/>
    <property type="project" value="InterPro"/>
</dbReference>
<accession>A0A2W2CE16</accession>
<dbReference type="InterPro" id="IPR036388">
    <property type="entry name" value="WH-like_DNA-bd_sf"/>
</dbReference>
<evidence type="ECO:0000256" key="4">
    <source>
        <dbReference type="ARBA" id="ARBA00023163"/>
    </source>
</evidence>
<dbReference type="EMBL" id="POUB01000119">
    <property type="protein sequence ID" value="PZF96020.1"/>
    <property type="molecule type" value="Genomic_DNA"/>
</dbReference>
<dbReference type="Proteomes" id="UP000248749">
    <property type="component" value="Unassembled WGS sequence"/>
</dbReference>
<protein>
    <submittedName>
        <fullName evidence="7">LysR family transcriptional regulator</fullName>
    </submittedName>
</protein>